<dbReference type="AlphaFoldDB" id="A0A0B1TU43"/>
<dbReference type="SUPFAM" id="SSF54001">
    <property type="entry name" value="Cysteine proteinases"/>
    <property type="match status" value="1"/>
</dbReference>
<evidence type="ECO:0000313" key="1">
    <source>
        <dbReference type="EMBL" id="KHJ99372.1"/>
    </source>
</evidence>
<proteinExistence type="predicted"/>
<name>A0A0B1TU43_OESDE</name>
<evidence type="ECO:0000313" key="2">
    <source>
        <dbReference type="Proteomes" id="UP000053660"/>
    </source>
</evidence>
<organism evidence="1 2">
    <name type="scientific">Oesophagostomum dentatum</name>
    <name type="common">Nodular worm</name>
    <dbReference type="NCBI Taxonomy" id="61180"/>
    <lineage>
        <taxon>Eukaryota</taxon>
        <taxon>Metazoa</taxon>
        <taxon>Ecdysozoa</taxon>
        <taxon>Nematoda</taxon>
        <taxon>Chromadorea</taxon>
        <taxon>Rhabditida</taxon>
        <taxon>Rhabditina</taxon>
        <taxon>Rhabditomorpha</taxon>
        <taxon>Strongyloidea</taxon>
        <taxon>Strongylidae</taxon>
        <taxon>Oesophagostomum</taxon>
    </lineage>
</organism>
<dbReference type="Proteomes" id="UP000053660">
    <property type="component" value="Unassembled WGS sequence"/>
</dbReference>
<dbReference type="Gene3D" id="3.90.70.10">
    <property type="entry name" value="Cysteine proteinases"/>
    <property type="match status" value="1"/>
</dbReference>
<dbReference type="InterPro" id="IPR038765">
    <property type="entry name" value="Papain-like_cys_pep_sf"/>
</dbReference>
<dbReference type="EMBL" id="KN549223">
    <property type="protein sequence ID" value="KHJ99372.1"/>
    <property type="molecule type" value="Genomic_DNA"/>
</dbReference>
<keyword evidence="2" id="KW-1185">Reference proteome</keyword>
<protein>
    <submittedName>
        <fullName evidence="1">Uncharacterized protein</fullName>
    </submittedName>
</protein>
<accession>A0A0B1TU43</accession>
<reference evidence="1 2" key="1">
    <citation type="submission" date="2014-03" db="EMBL/GenBank/DDBJ databases">
        <title>Draft genome of the hookworm Oesophagostomum dentatum.</title>
        <authorList>
            <person name="Mitreva M."/>
        </authorList>
    </citation>
    <scope>NUCLEOTIDE SEQUENCE [LARGE SCALE GENOMIC DNA]</scope>
    <source>
        <strain evidence="1 2">OD-Hann</strain>
    </source>
</reference>
<sequence length="100" mass="11566">MKLEGQDLVDYVNYVQPFFKANISATPYDKFKSRIMDIKYIEVPEVAEILSEGHSNDNETIPESFDARKQWPECNSIKLIRDQSNCGKENALVKVREHAM</sequence>
<gene>
    <name evidence="1" type="ORF">OESDEN_00610</name>
</gene>
<dbReference type="OrthoDB" id="640249at2759"/>